<dbReference type="GO" id="GO:0046872">
    <property type="term" value="F:metal ion binding"/>
    <property type="evidence" value="ECO:0007669"/>
    <property type="project" value="UniProtKB-KW"/>
</dbReference>
<dbReference type="InterPro" id="IPR014721">
    <property type="entry name" value="Ribsml_uS5_D2-typ_fold_subgr"/>
</dbReference>
<dbReference type="Gene3D" id="3.90.199.10">
    <property type="entry name" value="Topoisomerase II, domain 5"/>
    <property type="match status" value="1"/>
</dbReference>
<evidence type="ECO:0000256" key="2">
    <source>
        <dbReference type="ARBA" id="ARBA00008263"/>
    </source>
</evidence>
<dbReference type="PANTHER" id="PTHR43493">
    <property type="entry name" value="DNA GYRASE/TOPOISOMERASE SUBUNIT A"/>
    <property type="match status" value="1"/>
</dbReference>
<dbReference type="InterPro" id="IPR006171">
    <property type="entry name" value="TOPRIM_dom"/>
</dbReference>
<dbReference type="InterPro" id="IPR036890">
    <property type="entry name" value="HATPase_C_sf"/>
</dbReference>
<evidence type="ECO:0000256" key="7">
    <source>
        <dbReference type="ARBA" id="ARBA00023125"/>
    </source>
</evidence>
<dbReference type="GO" id="GO:0005524">
    <property type="term" value="F:ATP binding"/>
    <property type="evidence" value="ECO:0007669"/>
    <property type="project" value="InterPro"/>
</dbReference>
<dbReference type="InterPro" id="IPR013758">
    <property type="entry name" value="Topo_IIA_A/C_ab"/>
</dbReference>
<dbReference type="SUPFAM" id="SSF54211">
    <property type="entry name" value="Ribosomal protein S5 domain 2-like"/>
    <property type="match status" value="1"/>
</dbReference>
<keyword evidence="6 9" id="KW-0799">Topoisomerase</keyword>
<reference evidence="12 13" key="1">
    <citation type="submission" date="2015-07" db="EMBL/GenBank/DDBJ databases">
        <title>Draft genome sequences of 17 French Clostridium botulinum group III.</title>
        <authorList>
            <person name="Woudstra C."/>
            <person name="Le Marechal C."/>
            <person name="Souillard R."/>
            <person name="Bayon-Auboyer M.-H."/>
            <person name="Dessouter D."/>
            <person name="Fach P."/>
        </authorList>
    </citation>
    <scope>NUCLEOTIDE SEQUENCE [LARGE SCALE GENOMIC DNA]</scope>
    <source>
        <strain evidence="12 13">12LNRI-CD</strain>
        <plasmid evidence="12">p1BKT015925</plasmid>
    </source>
</reference>
<sequence>MADLKRLKGSERVRKRVSVMMGSDDIRGCQHTLFEIVSNSIDRHRKGFGNYIKVIKYEDLSYTIIDHADGLPMDWNDKENAYNWDLALKVLYAGDNYDANSTALGINGLGLCSSQYASEYMKVISYKDGKKYTVKCKKGRPIDKETEEFICGDDDNLFTKEQGERVLLVESNTESKTGTYIHYKPDLEVFTNIDISIDWINDKLDKQSMVNKGLKIEVYDEKEDKLYTHYYESGIKDYIKTISDDNNFSDVIYFTDKGKGRDKVDKPEYDYNYEIALVFNNEINKLEYYHNSSELLQGGSTADAINLAFTYAINEYAKDNNLFNKNESKIKFTDIQDSLICVISSFSTMTSYANQTKLSIDNKFIKDFTNQSLKEKLKLYFIENKLEADRVVNQILINKRANDKAEKTKLNIKKTLQTKSNFDDTDNFYACTSNDKSITELYLAEGSSAQGSIVMGRNSKFQACYHVGGKMLSLLKADFEKIFKNKVVRELFQYLGCGIEIKSKHNKDLNTFDENNLNYSKIILATDQDTDAFQIRCLMLTAIHRLAPTLIKHGYVYIAESPLYEITTADKVYHAYTEEEKITILEKLSKKGIKYDKPERNKGLGEVDSDIIAETMMNPKTRKITRVTVQDVEKMANTFELWLGDEVKPRKEVITSNFDYIEHFDNEQEKDIVKVLNENYLPYAIEVIKERAIISIDGFKPAHRKLLWTLHESNLYNKRTKSAHIVGSNMSLNVHGDGSIYETLVRMAQKDTLLYPYVNGKGNFGQHTSKSLQNAHMRYTEAGASNINKEFFHGINKNAVDFVPNFDGEKEEPILLPTTFPNVLVNANKGIAVGMASATPSFNLKEVCDLTIAYIKDTNIVVSDYLLCPDFATGGFIVRDVDKLNQIYETGQGSVTLRAKYGVKDNEIIVTEIPYTTNRESIVKDIKTLCRESKDNIIRNITNVIDSTDRKGMSITIKIKKNTNIELLMEKLYANTKLQDSYSLNMNIVCLDKIPRVLSIKRILDEWLKFRRMCISRVSNYDKKDKEHKLHLLNAFKIILTDIDALVHITRNAIDDDDMIKQLQLYFKIDQEQAEYVSNIKLKKLNKNNIIEITEQQITALQQEISDLKNIQNDETRINNIIIQQLQNIRDKYKIPRKTEIINVEDIPSVTLEDIKIEDFNPTLVLTEQQYIKKNRVFSQSQKLKDDDKILQFHQCNNKDDLLLFTNKGNVLIRKVYELDEHKPSTYGDFLPNLLGEHLENDEEVIYISTTKDYKGSVVSVFENGYIARTDLQTYKPKQNRQIPMSAYNTDSKIVSIQLITNDTDILLVSQEGKSLIINTSQIRPTKSRNTQGVSGMKIDIETNKIIASIIGVTVDDNFNIETEKGKSKFIMLNDVAPNGKESMTEYLKGNRNTQGNFIYNTRQKNDKVIKLTKQEN</sequence>
<dbReference type="GO" id="GO:0009330">
    <property type="term" value="C:DNA topoisomerase type II (double strand cut, ATP-hydrolyzing) complex"/>
    <property type="evidence" value="ECO:0007669"/>
    <property type="project" value="TreeGrafter"/>
</dbReference>
<organism evidence="12 13">
    <name type="scientific">Clostridium botulinum</name>
    <dbReference type="NCBI Taxonomy" id="1491"/>
    <lineage>
        <taxon>Bacteria</taxon>
        <taxon>Bacillati</taxon>
        <taxon>Bacillota</taxon>
        <taxon>Clostridia</taxon>
        <taxon>Eubacteriales</taxon>
        <taxon>Clostridiaceae</taxon>
        <taxon>Clostridium</taxon>
    </lineage>
</organism>
<dbReference type="SMART" id="SM00433">
    <property type="entry name" value="TOP2c"/>
    <property type="match status" value="1"/>
</dbReference>
<dbReference type="EC" id="5.6.2.2" evidence="3"/>
<name>A0A9Q1UX37_CLOBO</name>
<dbReference type="PRINTS" id="PR01159">
    <property type="entry name" value="DNAGYRASEB"/>
</dbReference>
<dbReference type="InterPro" id="IPR013506">
    <property type="entry name" value="Topo_IIA_bsu_dom2"/>
</dbReference>
<dbReference type="Pfam" id="PF03989">
    <property type="entry name" value="DNA_gyraseA_C"/>
    <property type="match status" value="2"/>
</dbReference>
<gene>
    <name evidence="12" type="ORF">ADU74_09910</name>
</gene>
<dbReference type="PROSITE" id="PS52040">
    <property type="entry name" value="TOPO_IIA"/>
    <property type="match status" value="1"/>
</dbReference>
<feature type="domain" description="Topo IIA-type catalytic" evidence="11">
    <location>
        <begin position="692"/>
        <end position="1155"/>
    </location>
</feature>
<comment type="caution">
    <text evidence="12">The sequence shown here is derived from an EMBL/GenBank/DDBJ whole genome shotgun (WGS) entry which is preliminary data.</text>
</comment>
<dbReference type="GO" id="GO:0006265">
    <property type="term" value="P:DNA topological change"/>
    <property type="evidence" value="ECO:0007669"/>
    <property type="project" value="UniProtKB-UniRule"/>
</dbReference>
<dbReference type="InterPro" id="IPR001241">
    <property type="entry name" value="Topo_IIA"/>
</dbReference>
<evidence type="ECO:0000256" key="8">
    <source>
        <dbReference type="ARBA" id="ARBA00023235"/>
    </source>
</evidence>
<dbReference type="Gene3D" id="2.120.10.90">
    <property type="entry name" value="DNA gyrase/topoisomerase IV, subunit A, C-terminal"/>
    <property type="match status" value="1"/>
</dbReference>
<dbReference type="InterPro" id="IPR013759">
    <property type="entry name" value="Topo_IIA_B_C"/>
</dbReference>
<dbReference type="Proteomes" id="UP000037540">
    <property type="component" value="Unassembled WGS sequence"/>
</dbReference>
<evidence type="ECO:0000256" key="6">
    <source>
        <dbReference type="ARBA" id="ARBA00023029"/>
    </source>
</evidence>
<dbReference type="GO" id="GO:0034335">
    <property type="term" value="F:DNA negative supercoiling activity"/>
    <property type="evidence" value="ECO:0007669"/>
    <property type="project" value="UniProtKB-ARBA"/>
</dbReference>
<dbReference type="InterPro" id="IPR013760">
    <property type="entry name" value="Topo_IIA-like_dom_sf"/>
</dbReference>
<dbReference type="PANTHER" id="PTHR43493:SF5">
    <property type="entry name" value="DNA GYRASE SUBUNIT A, CHLOROPLASTIC_MITOCHONDRIAL"/>
    <property type="match status" value="1"/>
</dbReference>
<feature type="active site" description="O-(5'-phospho-DNA)-tyrosine intermediate" evidence="9">
    <location>
        <position position="779"/>
    </location>
</feature>
<evidence type="ECO:0000256" key="5">
    <source>
        <dbReference type="ARBA" id="ARBA00022842"/>
    </source>
</evidence>
<dbReference type="InterPro" id="IPR002205">
    <property type="entry name" value="Topo_IIA_dom_A"/>
</dbReference>
<dbReference type="SMART" id="SM00434">
    <property type="entry name" value="TOP4c"/>
    <property type="match status" value="1"/>
</dbReference>
<accession>A0A9Q1UX37</accession>
<dbReference type="SUPFAM" id="SSF55874">
    <property type="entry name" value="ATPase domain of HSP90 chaperone/DNA topoisomerase II/histidine kinase"/>
    <property type="match status" value="1"/>
</dbReference>
<evidence type="ECO:0000313" key="13">
    <source>
        <dbReference type="Proteomes" id="UP000037540"/>
    </source>
</evidence>
<evidence type="ECO:0000259" key="11">
    <source>
        <dbReference type="PROSITE" id="PS52040"/>
    </source>
</evidence>
<keyword evidence="5" id="KW-0460">Magnesium</keyword>
<dbReference type="Gene3D" id="3.40.50.670">
    <property type="match status" value="1"/>
</dbReference>
<evidence type="ECO:0000256" key="1">
    <source>
        <dbReference type="ARBA" id="ARBA00000185"/>
    </source>
</evidence>
<dbReference type="GO" id="GO:0003677">
    <property type="term" value="F:DNA binding"/>
    <property type="evidence" value="ECO:0007669"/>
    <property type="project" value="UniProtKB-UniRule"/>
</dbReference>
<dbReference type="InterPro" id="IPR013757">
    <property type="entry name" value="Topo_IIA_A_a_sf"/>
</dbReference>
<dbReference type="InterPro" id="IPR050220">
    <property type="entry name" value="Type_II_DNA_Topoisomerases"/>
</dbReference>
<dbReference type="Gene3D" id="1.10.268.10">
    <property type="entry name" value="Topoisomerase, domain 3"/>
    <property type="match status" value="1"/>
</dbReference>
<keyword evidence="12" id="KW-0614">Plasmid</keyword>
<dbReference type="PRINTS" id="PR00418">
    <property type="entry name" value="TPI2FAMILY"/>
</dbReference>
<dbReference type="Gene3D" id="3.30.565.10">
    <property type="entry name" value="Histidine kinase-like ATPase, C-terminal domain"/>
    <property type="match status" value="1"/>
</dbReference>
<keyword evidence="4" id="KW-0479">Metal-binding</keyword>
<geneLocation type="plasmid" evidence="12">
    <name>p1BKT015925</name>
</geneLocation>
<comment type="catalytic activity">
    <reaction evidence="1 9">
        <text>ATP-dependent breakage, passage and rejoining of double-stranded DNA.</text>
        <dbReference type="EC" id="5.6.2.2"/>
    </reaction>
</comment>
<dbReference type="InterPro" id="IPR020568">
    <property type="entry name" value="Ribosomal_Su5_D2-typ_SF"/>
</dbReference>
<dbReference type="Gene3D" id="3.30.1360.40">
    <property type="match status" value="1"/>
</dbReference>
<dbReference type="EMBL" id="LGVR01000060">
    <property type="protein sequence ID" value="KOA84976.1"/>
    <property type="molecule type" value="Genomic_DNA"/>
</dbReference>
<dbReference type="InterPro" id="IPR006691">
    <property type="entry name" value="GyrA/parC_rep"/>
</dbReference>
<keyword evidence="7 9" id="KW-0238">DNA-binding</keyword>
<evidence type="ECO:0000256" key="4">
    <source>
        <dbReference type="ARBA" id="ARBA00022723"/>
    </source>
</evidence>
<protein>
    <recommendedName>
        <fullName evidence="3">DNA topoisomerase (ATP-hydrolyzing)</fullName>
        <ecNumber evidence="3">5.6.2.2</ecNumber>
    </recommendedName>
</protein>
<dbReference type="Pfam" id="PF00986">
    <property type="entry name" value="DNA_gyraseB_C"/>
    <property type="match status" value="1"/>
</dbReference>
<dbReference type="SUPFAM" id="SSF56719">
    <property type="entry name" value="Type II DNA topoisomerase"/>
    <property type="match status" value="1"/>
</dbReference>
<dbReference type="Gene3D" id="3.30.230.10">
    <property type="match status" value="1"/>
</dbReference>
<keyword evidence="8 9" id="KW-0413">Isomerase</keyword>
<evidence type="ECO:0000256" key="10">
    <source>
        <dbReference type="SAM" id="Coils"/>
    </source>
</evidence>
<dbReference type="InterPro" id="IPR035516">
    <property type="entry name" value="Gyrase/topoIV_suA_C"/>
</dbReference>
<proteinExistence type="inferred from homology"/>
<dbReference type="RefSeq" id="WP_013720865.1">
    <property type="nucleotide sequence ID" value="NZ_LGVP01000015.1"/>
</dbReference>
<comment type="similarity">
    <text evidence="2">Belongs to the type II topoisomerase GyrA/ParC subunit family.</text>
</comment>
<dbReference type="InterPro" id="IPR002288">
    <property type="entry name" value="DNA_gyrase_B_C"/>
</dbReference>
<dbReference type="Pfam" id="PF00521">
    <property type="entry name" value="DNA_topoisoIV"/>
    <property type="match status" value="1"/>
</dbReference>
<dbReference type="SUPFAM" id="SSF101904">
    <property type="entry name" value="GyrA/ParC C-terminal domain-like"/>
    <property type="match status" value="1"/>
</dbReference>
<dbReference type="Pfam" id="PF01751">
    <property type="entry name" value="Toprim"/>
    <property type="match status" value="1"/>
</dbReference>
<dbReference type="Pfam" id="PF00204">
    <property type="entry name" value="DNA_gyraseB"/>
    <property type="match status" value="1"/>
</dbReference>
<dbReference type="InterPro" id="IPR000565">
    <property type="entry name" value="Topo_IIA_B"/>
</dbReference>
<evidence type="ECO:0000313" key="12">
    <source>
        <dbReference type="EMBL" id="KOA84976.1"/>
    </source>
</evidence>
<evidence type="ECO:0000256" key="9">
    <source>
        <dbReference type="PROSITE-ProRule" id="PRU01384"/>
    </source>
</evidence>
<keyword evidence="10" id="KW-0175">Coiled coil</keyword>
<evidence type="ECO:0000256" key="3">
    <source>
        <dbReference type="ARBA" id="ARBA00012895"/>
    </source>
</evidence>
<feature type="coiled-coil region" evidence="10">
    <location>
        <begin position="1084"/>
        <end position="1111"/>
    </location>
</feature>